<proteinExistence type="predicted"/>
<reference evidence="1" key="2">
    <citation type="submission" date="2023-01" db="EMBL/GenBank/DDBJ databases">
        <authorList>
            <person name="Sun Q."/>
            <person name="Evtushenko L."/>
        </authorList>
    </citation>
    <scope>NUCLEOTIDE SEQUENCE</scope>
    <source>
        <strain evidence="1">VKM Ac-1940</strain>
    </source>
</reference>
<accession>A0A9W6M6V2</accession>
<organism evidence="1 2">
    <name type="scientific">Microbacterium dextranolyticum</name>
    <dbReference type="NCBI Taxonomy" id="36806"/>
    <lineage>
        <taxon>Bacteria</taxon>
        <taxon>Bacillati</taxon>
        <taxon>Actinomycetota</taxon>
        <taxon>Actinomycetes</taxon>
        <taxon>Micrococcales</taxon>
        <taxon>Microbacteriaceae</taxon>
        <taxon>Microbacterium</taxon>
    </lineage>
</organism>
<evidence type="ECO:0008006" key="3">
    <source>
        <dbReference type="Google" id="ProtNLM"/>
    </source>
</evidence>
<dbReference type="RefSeq" id="WP_204963269.1">
    <property type="nucleotide sequence ID" value="NZ_BAAAUR010000001.1"/>
</dbReference>
<evidence type="ECO:0000313" key="2">
    <source>
        <dbReference type="Proteomes" id="UP001142291"/>
    </source>
</evidence>
<keyword evidence="2" id="KW-1185">Reference proteome</keyword>
<gene>
    <name evidence="1" type="ORF">GCM10017591_23790</name>
</gene>
<dbReference type="AlphaFoldDB" id="A0A9W6M6V2"/>
<dbReference type="Proteomes" id="UP001142291">
    <property type="component" value="Unassembled WGS sequence"/>
</dbReference>
<sequence length="318" mass="34900">MNDESLLALAYRGRPATIDELATLSHLPLADARVAVTRLRARGQLGGHDGHITYVNPGDWAAETVAARAGDLRRTARDLLGEIERVVADLPRMIDHWSIGQTSADPMPVVTRHGPRASEDVWFEFGRRDAGTLDAVLPDISRFLTSPHERVTRFSEAFRRKDAVRVILPTTIAKDPVVQPLLVAFTAAGMEYRFLDDPPSWFWVDGEQLAIPFEWGEGRPTSVISVRNAALAGMISAYFASLWRRATPGVPTTEPWTPLLSLMRTGMTLDTASRQIGVNPRTGRRRVAQAMTHYGVSTLFALGMAWAADADAGVSHAP</sequence>
<reference evidence="1" key="1">
    <citation type="journal article" date="2014" name="Int. J. Syst. Evol. Microbiol.">
        <title>Complete genome sequence of Corynebacterium casei LMG S-19264T (=DSM 44701T), isolated from a smear-ripened cheese.</title>
        <authorList>
            <consortium name="US DOE Joint Genome Institute (JGI-PGF)"/>
            <person name="Walter F."/>
            <person name="Albersmeier A."/>
            <person name="Kalinowski J."/>
            <person name="Ruckert C."/>
        </authorList>
    </citation>
    <scope>NUCLEOTIDE SEQUENCE</scope>
    <source>
        <strain evidence="1">VKM Ac-1940</strain>
    </source>
</reference>
<dbReference type="EMBL" id="BSER01000009">
    <property type="protein sequence ID" value="GLJ96316.1"/>
    <property type="molecule type" value="Genomic_DNA"/>
</dbReference>
<evidence type="ECO:0000313" key="1">
    <source>
        <dbReference type="EMBL" id="GLJ96316.1"/>
    </source>
</evidence>
<protein>
    <recommendedName>
        <fullName evidence="3">HTH luxR-type domain-containing protein</fullName>
    </recommendedName>
</protein>
<name>A0A9W6M6V2_9MICO</name>
<comment type="caution">
    <text evidence="1">The sequence shown here is derived from an EMBL/GenBank/DDBJ whole genome shotgun (WGS) entry which is preliminary data.</text>
</comment>